<feature type="transmembrane region" description="Helical" evidence="1">
    <location>
        <begin position="115"/>
        <end position="137"/>
    </location>
</feature>
<organism evidence="2 3">
    <name type="scientific">Corynebacterium lemuris</name>
    <dbReference type="NCBI Taxonomy" id="1859292"/>
    <lineage>
        <taxon>Bacteria</taxon>
        <taxon>Bacillati</taxon>
        <taxon>Actinomycetota</taxon>
        <taxon>Actinomycetes</taxon>
        <taxon>Mycobacteriales</taxon>
        <taxon>Corynebacteriaceae</taxon>
        <taxon>Corynebacterium</taxon>
    </lineage>
</organism>
<evidence type="ECO:0000313" key="3">
    <source>
        <dbReference type="Proteomes" id="UP001205965"/>
    </source>
</evidence>
<sequence length="161" mass="16891">MRTAYRVIAAVIILLVVIQAAGTAWFTSGLARHLIAGGTIDSAEIDINNLPFTAVWGVIIHMISGLYVIPALAVILLIIGYLTHDRKALTLALTVVVLVAIQVALGLGAKALTGLAFLHGVNALLILGVTVLAFLAFRSRRTVTGTSPAEEMPRRTVGSGV</sequence>
<comment type="caution">
    <text evidence="2">The sequence shown here is derived from an EMBL/GenBank/DDBJ whole genome shotgun (WGS) entry which is preliminary data.</text>
</comment>
<dbReference type="RefSeq" id="WP_259426886.1">
    <property type="nucleotide sequence ID" value="NZ_JANWTC010000002.1"/>
</dbReference>
<evidence type="ECO:0000256" key="1">
    <source>
        <dbReference type="SAM" id="Phobius"/>
    </source>
</evidence>
<accession>A0ABT2FUC7</accession>
<keyword evidence="3" id="KW-1185">Reference proteome</keyword>
<keyword evidence="1" id="KW-0812">Transmembrane</keyword>
<reference evidence="2 3" key="1">
    <citation type="submission" date="2022-08" db="EMBL/GenBank/DDBJ databases">
        <title>YIM 101645 draft genome.</title>
        <authorList>
            <person name="Chen X."/>
        </authorList>
    </citation>
    <scope>NUCLEOTIDE SEQUENCE [LARGE SCALE GENOMIC DNA]</scope>
    <source>
        <strain evidence="2 3">YIM 101645</strain>
    </source>
</reference>
<protein>
    <submittedName>
        <fullName evidence="2">Uncharacterized protein</fullName>
    </submittedName>
</protein>
<gene>
    <name evidence="2" type="ORF">NYP18_03990</name>
</gene>
<feature type="transmembrane region" description="Helical" evidence="1">
    <location>
        <begin position="89"/>
        <end position="109"/>
    </location>
</feature>
<keyword evidence="1" id="KW-1133">Transmembrane helix</keyword>
<proteinExistence type="predicted"/>
<keyword evidence="1" id="KW-0472">Membrane</keyword>
<dbReference type="EMBL" id="JANWTC010000002">
    <property type="protein sequence ID" value="MCS5478812.1"/>
    <property type="molecule type" value="Genomic_DNA"/>
</dbReference>
<name>A0ABT2FUC7_9CORY</name>
<evidence type="ECO:0000313" key="2">
    <source>
        <dbReference type="EMBL" id="MCS5478812.1"/>
    </source>
</evidence>
<feature type="transmembrane region" description="Helical" evidence="1">
    <location>
        <begin position="58"/>
        <end position="82"/>
    </location>
</feature>
<dbReference type="Proteomes" id="UP001205965">
    <property type="component" value="Unassembled WGS sequence"/>
</dbReference>